<dbReference type="ChiTaRS" id="ZNF804A">
    <property type="organism name" value="human"/>
</dbReference>
<reference evidence="2" key="1">
    <citation type="journal article" date="2013" name="PLoS ONE">
        <title>Direct detection of alternative open reading frames translation products in human significantly expands the proteome.</title>
        <authorList>
            <person name="Vanderperre B."/>
            <person name="Lucier J.-F."/>
            <person name="Motard J."/>
            <person name="Tremblay G."/>
            <person name="Vanderperre S."/>
            <person name="Wisztorski M."/>
            <person name="Salzet M."/>
            <person name="Boisvert F.-M."/>
            <person name="Roucou X."/>
        </authorList>
    </citation>
    <scope>NUCLEOTIDE SEQUENCE</scope>
</reference>
<keyword evidence="1" id="KW-1133">Transmembrane helix</keyword>
<feature type="transmembrane region" description="Helical" evidence="1">
    <location>
        <begin position="20"/>
        <end position="37"/>
    </location>
</feature>
<organism evidence="2">
    <name type="scientific">Homo sapiens</name>
    <name type="common">Human</name>
    <dbReference type="NCBI Taxonomy" id="9606"/>
    <lineage>
        <taxon>Eukaryota</taxon>
        <taxon>Metazoa</taxon>
        <taxon>Chordata</taxon>
        <taxon>Craniata</taxon>
        <taxon>Vertebrata</taxon>
        <taxon>Euteleostomi</taxon>
        <taxon>Mammalia</taxon>
        <taxon>Eutheria</taxon>
        <taxon>Euarchontoglires</taxon>
        <taxon>Primates</taxon>
        <taxon>Haplorrhini</taxon>
        <taxon>Catarrhini</taxon>
        <taxon>Hominidae</taxon>
        <taxon>Homo</taxon>
    </lineage>
</organism>
<keyword evidence="1" id="KW-0472">Membrane</keyword>
<gene>
    <name evidence="2" type="primary">ZNF804A</name>
</gene>
<name>L8E9U1_HUMAN</name>
<evidence type="ECO:0000313" key="2">
    <source>
        <dbReference type="EMBL" id="CCQ43934.1"/>
    </source>
</evidence>
<evidence type="ECO:0000256" key="1">
    <source>
        <dbReference type="SAM" id="Phobius"/>
    </source>
</evidence>
<dbReference type="OrthoDB" id="4822at2759"/>
<proteinExistence type="predicted"/>
<keyword evidence="1" id="KW-0812">Transmembrane</keyword>
<sequence length="66" mass="7692">MYLQKDSLIMKLEVAKINAAKSLLFWLMIFSPVVVILEKMRTQVRGIKTFPVRSEKQKSIILLKVK</sequence>
<accession>L8E9U1</accession>
<dbReference type="EMBL" id="HF584437">
    <property type="protein sequence ID" value="CCQ43934.1"/>
    <property type="molecule type" value="Genomic_DNA"/>
</dbReference>
<protein>
    <submittedName>
        <fullName evidence="2">Alternative protein ZNF804A</fullName>
    </submittedName>
</protein>
<dbReference type="AlphaFoldDB" id="L8E9U1"/>